<organism evidence="9 10">
    <name type="scientific">Candidatus Caccoplasma merdipullorum</name>
    <dbReference type="NCBI Taxonomy" id="2840718"/>
    <lineage>
        <taxon>Bacteria</taxon>
        <taxon>Pseudomonadati</taxon>
        <taxon>Bacteroidota</taxon>
        <taxon>Bacteroidia</taxon>
        <taxon>Bacteroidales</taxon>
        <taxon>Bacteroidaceae</taxon>
        <taxon>Bacteroidaceae incertae sedis</taxon>
        <taxon>Candidatus Caccoplasma</taxon>
    </lineage>
</organism>
<evidence type="ECO:0000256" key="4">
    <source>
        <dbReference type="ARBA" id="ARBA00022989"/>
    </source>
</evidence>
<dbReference type="InterPro" id="IPR050932">
    <property type="entry name" value="TM2D1-3-like"/>
</dbReference>
<protein>
    <submittedName>
        <fullName evidence="9">TM2 domain-containing protein</fullName>
    </submittedName>
</protein>
<evidence type="ECO:0000256" key="6">
    <source>
        <dbReference type="ARBA" id="ARBA00023180"/>
    </source>
</evidence>
<dbReference type="InterPro" id="IPR007829">
    <property type="entry name" value="TM2"/>
</dbReference>
<evidence type="ECO:0000259" key="8">
    <source>
        <dbReference type="Pfam" id="PF05154"/>
    </source>
</evidence>
<dbReference type="PANTHER" id="PTHR21016:SF7">
    <property type="entry name" value="TM2 DOMAIN-CONTAINING PROTEIN 3"/>
    <property type="match status" value="1"/>
</dbReference>
<reference evidence="9" key="1">
    <citation type="submission" date="2020-10" db="EMBL/GenBank/DDBJ databases">
        <authorList>
            <person name="Gilroy R."/>
        </authorList>
    </citation>
    <scope>NUCLEOTIDE SEQUENCE</scope>
    <source>
        <strain evidence="9">G3-4614</strain>
    </source>
</reference>
<comment type="subcellular location">
    <subcellularLocation>
        <location evidence="1">Membrane</location>
        <topology evidence="1">Multi-pass membrane protein</topology>
    </subcellularLocation>
</comment>
<evidence type="ECO:0000313" key="10">
    <source>
        <dbReference type="Proteomes" id="UP000823636"/>
    </source>
</evidence>
<reference evidence="9" key="2">
    <citation type="journal article" date="2021" name="PeerJ">
        <title>Extensive microbial diversity within the chicken gut microbiome revealed by metagenomics and culture.</title>
        <authorList>
            <person name="Gilroy R."/>
            <person name="Ravi A."/>
            <person name="Getino M."/>
            <person name="Pursley I."/>
            <person name="Horton D.L."/>
            <person name="Alikhan N.F."/>
            <person name="Baker D."/>
            <person name="Gharbi K."/>
            <person name="Hall N."/>
            <person name="Watson M."/>
            <person name="Adriaenssens E.M."/>
            <person name="Foster-Nyarko E."/>
            <person name="Jarju S."/>
            <person name="Secka A."/>
            <person name="Antonio M."/>
            <person name="Oren A."/>
            <person name="Chaudhuri R.R."/>
            <person name="La Ragione R."/>
            <person name="Hildebrand F."/>
            <person name="Pallen M.J."/>
        </authorList>
    </citation>
    <scope>NUCLEOTIDE SEQUENCE</scope>
    <source>
        <strain evidence="9">G3-4614</strain>
    </source>
</reference>
<keyword evidence="5 7" id="KW-0472">Membrane</keyword>
<sequence length="111" mass="12488">MDISKTDLFIISNKDKFPEAYLISIKQRLEDCDDSKLSSIFILEFKDPILALILSFLVGGIGIDRFYIGDNTLGLLKLLTCGGFGIWAIIDLFLIMGATKKKNFDKLMSFL</sequence>
<dbReference type="EMBL" id="JADIMW010000026">
    <property type="protein sequence ID" value="MBO8437789.1"/>
    <property type="molecule type" value="Genomic_DNA"/>
</dbReference>
<evidence type="ECO:0000256" key="1">
    <source>
        <dbReference type="ARBA" id="ARBA00004141"/>
    </source>
</evidence>
<keyword evidence="2 7" id="KW-0812">Transmembrane</keyword>
<evidence type="ECO:0000256" key="2">
    <source>
        <dbReference type="ARBA" id="ARBA00022692"/>
    </source>
</evidence>
<comment type="caution">
    <text evidence="9">The sequence shown here is derived from an EMBL/GenBank/DDBJ whole genome shotgun (WGS) entry which is preliminary data.</text>
</comment>
<evidence type="ECO:0000313" key="9">
    <source>
        <dbReference type="EMBL" id="MBO8437789.1"/>
    </source>
</evidence>
<evidence type="ECO:0000256" key="7">
    <source>
        <dbReference type="SAM" id="Phobius"/>
    </source>
</evidence>
<feature type="transmembrane region" description="Helical" evidence="7">
    <location>
        <begin position="74"/>
        <end position="98"/>
    </location>
</feature>
<keyword evidence="4 7" id="KW-1133">Transmembrane helix</keyword>
<evidence type="ECO:0000256" key="3">
    <source>
        <dbReference type="ARBA" id="ARBA00022729"/>
    </source>
</evidence>
<feature type="domain" description="TM2" evidence="8">
    <location>
        <begin position="46"/>
        <end position="93"/>
    </location>
</feature>
<name>A0A9D9E670_9BACT</name>
<gene>
    <name evidence="9" type="ORF">IAC54_02680</name>
</gene>
<evidence type="ECO:0000256" key="5">
    <source>
        <dbReference type="ARBA" id="ARBA00023136"/>
    </source>
</evidence>
<dbReference type="GO" id="GO:0016020">
    <property type="term" value="C:membrane"/>
    <property type="evidence" value="ECO:0007669"/>
    <property type="project" value="UniProtKB-SubCell"/>
</dbReference>
<dbReference type="AlphaFoldDB" id="A0A9D9E670"/>
<keyword evidence="3" id="KW-0732">Signal</keyword>
<dbReference type="Pfam" id="PF05154">
    <property type="entry name" value="TM2"/>
    <property type="match status" value="1"/>
</dbReference>
<keyword evidence="6" id="KW-0325">Glycoprotein</keyword>
<accession>A0A9D9E670</accession>
<proteinExistence type="predicted"/>
<dbReference type="PANTHER" id="PTHR21016">
    <property type="entry name" value="BETA-AMYLOID BINDING PROTEIN-RELATED"/>
    <property type="match status" value="1"/>
</dbReference>
<feature type="transmembrane region" description="Helical" evidence="7">
    <location>
        <begin position="49"/>
        <end position="68"/>
    </location>
</feature>
<dbReference type="Proteomes" id="UP000823636">
    <property type="component" value="Unassembled WGS sequence"/>
</dbReference>